<dbReference type="EMBL" id="ML996141">
    <property type="protein sequence ID" value="KAF2734975.1"/>
    <property type="molecule type" value="Genomic_DNA"/>
</dbReference>
<comment type="caution">
    <text evidence="2">The sequence shown here is derived from an EMBL/GenBank/DDBJ whole genome shotgun (WGS) entry which is preliminary data.</text>
</comment>
<dbReference type="OrthoDB" id="3540210at2759"/>
<evidence type="ECO:0000313" key="3">
    <source>
        <dbReference type="Proteomes" id="UP000799444"/>
    </source>
</evidence>
<evidence type="ECO:0000256" key="1">
    <source>
        <dbReference type="SAM" id="Phobius"/>
    </source>
</evidence>
<feature type="transmembrane region" description="Helical" evidence="1">
    <location>
        <begin position="35"/>
        <end position="56"/>
    </location>
</feature>
<name>A0A9P4QYV1_9PLEO</name>
<proteinExistence type="predicted"/>
<evidence type="ECO:0000313" key="2">
    <source>
        <dbReference type="EMBL" id="KAF2734975.1"/>
    </source>
</evidence>
<accession>A0A9P4QYV1</accession>
<keyword evidence="1" id="KW-0472">Membrane</keyword>
<protein>
    <submittedName>
        <fullName evidence="2">Uncharacterized protein</fullName>
    </submittedName>
</protein>
<dbReference type="AlphaFoldDB" id="A0A9P4QYV1"/>
<feature type="transmembrane region" description="Helical" evidence="1">
    <location>
        <begin position="535"/>
        <end position="560"/>
    </location>
</feature>
<feature type="transmembrane region" description="Helical" evidence="1">
    <location>
        <begin position="116"/>
        <end position="139"/>
    </location>
</feature>
<sequence>MSELESKYVKTGLWVDLDKGPILGKTITTDTKTGAVVVALLAIFSSLAMSHLWSILSFTTHQIRADGKPAGALLRQQQVVIRTLPTPGALFMESFKLFWSWRPESKTQRALARTSMFMGMALIFVALTWTTSIFASFVIDTTNIRVLVSSPLCGPISLDFDSWGNISYGYLPKVIALAEPYAEDCHMAPVNARPARCSALIGPKTLFRKEEAICPFDSSMCLEGTPIFTLDSGLIDLNEFGLNLNNRDRVKYRKRTTCAILPLENHTETINASDFTEYSRPTLPQEKFMLFNYGHVEWRQNWTEGTFIASLLASNVTHGFAVSGSITAGTPEWAAFSNHQPLPEMSRTDADTTLILFQKNMVWYLTPVEDPVFGAHRVFNSLSTATGGGQRRDVYLSDTVGTAVGCTEQLSGVPPMPTKENMPQANGIQLSILQHSVKTNALVGLTLTNKLNLTNSFSGSFIASVPDNQWQLEIERWETIAWTGYQILLTDYSTGIKNRDPDADLYTNKPATTGEKQFCNVQKMQKQGGFVNINVFGLAFIITIACVVIAIDMTLFKFLIYLSQFRRHVWLSPRLDRWLQDGVLQLQRRAYEAEGQGHWTNAEEAVPLTGEHVKLRDLATESVSRRHACPDCERKYGAVTEVMTPTSIAGSDDLKKDPKVEIKVSQTMRSDDTIVAQPRHR</sequence>
<organism evidence="2 3">
    <name type="scientific">Polyplosphaeria fusca</name>
    <dbReference type="NCBI Taxonomy" id="682080"/>
    <lineage>
        <taxon>Eukaryota</taxon>
        <taxon>Fungi</taxon>
        <taxon>Dikarya</taxon>
        <taxon>Ascomycota</taxon>
        <taxon>Pezizomycotina</taxon>
        <taxon>Dothideomycetes</taxon>
        <taxon>Pleosporomycetidae</taxon>
        <taxon>Pleosporales</taxon>
        <taxon>Tetraplosphaeriaceae</taxon>
        <taxon>Polyplosphaeria</taxon>
    </lineage>
</organism>
<gene>
    <name evidence="2" type="ORF">EJ04DRAFT_436020</name>
</gene>
<keyword evidence="1" id="KW-0812">Transmembrane</keyword>
<dbReference type="Proteomes" id="UP000799444">
    <property type="component" value="Unassembled WGS sequence"/>
</dbReference>
<keyword evidence="1" id="KW-1133">Transmembrane helix</keyword>
<reference evidence="2" key="1">
    <citation type="journal article" date="2020" name="Stud. Mycol.">
        <title>101 Dothideomycetes genomes: a test case for predicting lifestyles and emergence of pathogens.</title>
        <authorList>
            <person name="Haridas S."/>
            <person name="Albert R."/>
            <person name="Binder M."/>
            <person name="Bloem J."/>
            <person name="Labutti K."/>
            <person name="Salamov A."/>
            <person name="Andreopoulos B."/>
            <person name="Baker S."/>
            <person name="Barry K."/>
            <person name="Bills G."/>
            <person name="Bluhm B."/>
            <person name="Cannon C."/>
            <person name="Castanera R."/>
            <person name="Culley D."/>
            <person name="Daum C."/>
            <person name="Ezra D."/>
            <person name="Gonzalez J."/>
            <person name="Henrissat B."/>
            <person name="Kuo A."/>
            <person name="Liang C."/>
            <person name="Lipzen A."/>
            <person name="Lutzoni F."/>
            <person name="Magnuson J."/>
            <person name="Mondo S."/>
            <person name="Nolan M."/>
            <person name="Ohm R."/>
            <person name="Pangilinan J."/>
            <person name="Park H.-J."/>
            <person name="Ramirez L."/>
            <person name="Alfaro M."/>
            <person name="Sun H."/>
            <person name="Tritt A."/>
            <person name="Yoshinaga Y."/>
            <person name="Zwiers L.-H."/>
            <person name="Turgeon B."/>
            <person name="Goodwin S."/>
            <person name="Spatafora J."/>
            <person name="Crous P."/>
            <person name="Grigoriev I."/>
        </authorList>
    </citation>
    <scope>NUCLEOTIDE SEQUENCE</scope>
    <source>
        <strain evidence="2">CBS 125425</strain>
    </source>
</reference>
<keyword evidence="3" id="KW-1185">Reference proteome</keyword>